<accession>A0A8T0W307</accession>
<dbReference type="SUPFAM" id="SSF81383">
    <property type="entry name" value="F-box domain"/>
    <property type="match status" value="1"/>
</dbReference>
<name>A0A8T0W307_PANVG</name>
<protein>
    <recommendedName>
        <fullName evidence="3">F-box domain-containing protein</fullName>
    </recommendedName>
</protein>
<dbReference type="InterPro" id="IPR011043">
    <property type="entry name" value="Gal_Oxase/kelch_b-propeller"/>
</dbReference>
<dbReference type="InterPro" id="IPR036047">
    <property type="entry name" value="F-box-like_dom_sf"/>
</dbReference>
<evidence type="ECO:0000313" key="2">
    <source>
        <dbReference type="Proteomes" id="UP000823388"/>
    </source>
</evidence>
<gene>
    <name evidence="1" type="ORF">PVAP13_2KG039400</name>
</gene>
<dbReference type="Gene3D" id="1.20.1280.50">
    <property type="match status" value="1"/>
</dbReference>
<dbReference type="Proteomes" id="UP000823388">
    <property type="component" value="Chromosome 2K"/>
</dbReference>
<organism evidence="1 2">
    <name type="scientific">Panicum virgatum</name>
    <name type="common">Blackwell switchgrass</name>
    <dbReference type="NCBI Taxonomy" id="38727"/>
    <lineage>
        <taxon>Eukaryota</taxon>
        <taxon>Viridiplantae</taxon>
        <taxon>Streptophyta</taxon>
        <taxon>Embryophyta</taxon>
        <taxon>Tracheophyta</taxon>
        <taxon>Spermatophyta</taxon>
        <taxon>Magnoliopsida</taxon>
        <taxon>Liliopsida</taxon>
        <taxon>Poales</taxon>
        <taxon>Poaceae</taxon>
        <taxon>PACMAD clade</taxon>
        <taxon>Panicoideae</taxon>
        <taxon>Panicodae</taxon>
        <taxon>Paniceae</taxon>
        <taxon>Panicinae</taxon>
        <taxon>Panicum</taxon>
        <taxon>Panicum sect. Hiantes</taxon>
    </lineage>
</organism>
<dbReference type="SUPFAM" id="SSF50965">
    <property type="entry name" value="Galactose oxidase, central domain"/>
    <property type="match status" value="1"/>
</dbReference>
<reference evidence="1 2" key="1">
    <citation type="submission" date="2020-05" db="EMBL/GenBank/DDBJ databases">
        <title>WGS assembly of Panicum virgatum.</title>
        <authorList>
            <person name="Lovell J.T."/>
            <person name="Jenkins J."/>
            <person name="Shu S."/>
            <person name="Juenger T.E."/>
            <person name="Schmutz J."/>
        </authorList>
    </citation>
    <scope>NUCLEOTIDE SEQUENCE [LARGE SCALE GENOMIC DNA]</scope>
    <source>
        <strain evidence="2">cv. AP13</strain>
    </source>
</reference>
<comment type="caution">
    <text evidence="1">The sequence shown here is derived from an EMBL/GenBank/DDBJ whole genome shotgun (WGS) entry which is preliminary data.</text>
</comment>
<evidence type="ECO:0008006" key="3">
    <source>
        <dbReference type="Google" id="ProtNLM"/>
    </source>
</evidence>
<evidence type="ECO:0000313" key="1">
    <source>
        <dbReference type="EMBL" id="KAG2639754.1"/>
    </source>
</evidence>
<keyword evidence="2" id="KW-1185">Reference proteome</keyword>
<dbReference type="PANTHER" id="PTHR32133">
    <property type="entry name" value="OS07G0120400 PROTEIN"/>
    <property type="match status" value="1"/>
</dbReference>
<dbReference type="AlphaFoldDB" id="A0A8T0W307"/>
<dbReference type="EMBL" id="CM029039">
    <property type="protein sequence ID" value="KAG2639754.1"/>
    <property type="molecule type" value="Genomic_DNA"/>
</dbReference>
<proteinExistence type="predicted"/>
<dbReference type="PANTHER" id="PTHR32133:SF348">
    <property type="entry name" value="F-BOX DOMAIN-CONTAINING PROTEIN"/>
    <property type="match status" value="1"/>
</dbReference>
<sequence length="350" mass="38778">MAPPRPPPPLIDDVTAEIFVRLPPDEPQHLFRAALVCKPWLRVLCDPDFGRQYRAFHGAPPLLGLLQRREIAQGNRALRFASTTSMPAFPYPSSDGSHMRPLDCRHGRVLIHMLKGRDVDLLVWDPVTGDHRRLRQPCIHWMTYGAGCAAVFCAAEGCDHLDCHGGPFRVVLVGTDNDLDKLWAIVYSSETGAWSTPTSIYSGRAGYVDTWRGAVVGDEIYFILSRSPEVYCYSAALMEMEDSSLGLAAIEDSILHIWSRKVNTEGAAEWVDCRVIDLEKIMPMAKPCDGDGAYVAGFAEGVDAIFVSTDVGLFTMELKSGRVRKVDEPGICYSVLPYMSFYTPGMLLFG</sequence>